<evidence type="ECO:0000313" key="3">
    <source>
        <dbReference type="Proteomes" id="UP001516023"/>
    </source>
</evidence>
<feature type="region of interest" description="Disordered" evidence="1">
    <location>
        <begin position="207"/>
        <end position="255"/>
    </location>
</feature>
<feature type="compositionally biased region" description="Basic and acidic residues" evidence="1">
    <location>
        <begin position="239"/>
        <end position="252"/>
    </location>
</feature>
<dbReference type="EMBL" id="JABMIG020000001">
    <property type="protein sequence ID" value="KAL3805907.1"/>
    <property type="molecule type" value="Genomic_DNA"/>
</dbReference>
<sequence length="274" mass="30515">MTAAKDTDTFGVTRGRSFTRSHHHVKRCHTHIYPTVSCGSYSTTDTIPRSLSPSSRTSIYAANLQTAHKRRLKSPFLGTEGLSEYPEDRCFVTSMPYTNSKLGISGYYSGEMDVVSKLPDGEGMLCCHDGRVLDGEWRIGEFQAFCPILARRPRASDSSFPGDSSICSSLSASVTRHAWRHLDETKKIKIPKNLYIVKYPVDYVNTGDSSIPRSPPARMGSRGSASDQTEKTSPLSRMDSIDNGKLDNESKKALKPSRFVSKINMSMNTIRRRM</sequence>
<keyword evidence="3" id="KW-1185">Reference proteome</keyword>
<organism evidence="2 3">
    <name type="scientific">Cyclotella cryptica</name>
    <dbReference type="NCBI Taxonomy" id="29204"/>
    <lineage>
        <taxon>Eukaryota</taxon>
        <taxon>Sar</taxon>
        <taxon>Stramenopiles</taxon>
        <taxon>Ochrophyta</taxon>
        <taxon>Bacillariophyta</taxon>
        <taxon>Coscinodiscophyceae</taxon>
        <taxon>Thalassiosirophycidae</taxon>
        <taxon>Stephanodiscales</taxon>
        <taxon>Stephanodiscaceae</taxon>
        <taxon>Cyclotella</taxon>
    </lineage>
</organism>
<name>A0ABD3R072_9STRA</name>
<protein>
    <submittedName>
        <fullName evidence="2">Uncharacterized protein</fullName>
    </submittedName>
</protein>
<comment type="caution">
    <text evidence="2">The sequence shown here is derived from an EMBL/GenBank/DDBJ whole genome shotgun (WGS) entry which is preliminary data.</text>
</comment>
<evidence type="ECO:0000256" key="1">
    <source>
        <dbReference type="SAM" id="MobiDB-lite"/>
    </source>
</evidence>
<reference evidence="2 3" key="1">
    <citation type="journal article" date="2020" name="G3 (Bethesda)">
        <title>Improved Reference Genome for Cyclotella cryptica CCMP332, a Model for Cell Wall Morphogenesis, Salinity Adaptation, and Lipid Production in Diatoms (Bacillariophyta).</title>
        <authorList>
            <person name="Roberts W.R."/>
            <person name="Downey K.M."/>
            <person name="Ruck E.C."/>
            <person name="Traller J.C."/>
            <person name="Alverson A.J."/>
        </authorList>
    </citation>
    <scope>NUCLEOTIDE SEQUENCE [LARGE SCALE GENOMIC DNA]</scope>
    <source>
        <strain evidence="2 3">CCMP332</strain>
    </source>
</reference>
<feature type="compositionally biased region" description="Polar residues" evidence="1">
    <location>
        <begin position="223"/>
        <end position="235"/>
    </location>
</feature>
<dbReference type="Proteomes" id="UP001516023">
    <property type="component" value="Unassembled WGS sequence"/>
</dbReference>
<accession>A0ABD3R072</accession>
<dbReference type="AlphaFoldDB" id="A0ABD3R072"/>
<gene>
    <name evidence="2" type="ORF">HJC23_007868</name>
</gene>
<evidence type="ECO:0000313" key="2">
    <source>
        <dbReference type="EMBL" id="KAL3805907.1"/>
    </source>
</evidence>
<proteinExistence type="predicted"/>